<sequence>MREAFDQWNFVIAAYAVGVIGTALMIAWAWLTMRRAEQRRDESRKR</sequence>
<reference evidence="2 3" key="1">
    <citation type="submission" date="2020-08" db="EMBL/GenBank/DDBJ databases">
        <title>Genomic Encyclopedia of Type Strains, Phase IV (KMG-IV): sequencing the most valuable type-strain genomes for metagenomic binning, comparative biology and taxonomic classification.</title>
        <authorList>
            <person name="Goeker M."/>
        </authorList>
    </citation>
    <scope>NUCLEOTIDE SEQUENCE [LARGE SCALE GENOMIC DNA]</scope>
    <source>
        <strain evidence="2 3">DSM 27568</strain>
    </source>
</reference>
<comment type="caution">
    <text evidence="2">The sequence shown here is derived from an EMBL/GenBank/DDBJ whole genome shotgun (WGS) entry which is preliminary data.</text>
</comment>
<protein>
    <submittedName>
        <fullName evidence="2">Nitrate reductase gamma subunit</fullName>
    </submittedName>
</protein>
<organism evidence="2 3">
    <name type="scientific">Novosphingobium fluoreni</name>
    <dbReference type="NCBI Taxonomy" id="1391222"/>
    <lineage>
        <taxon>Bacteria</taxon>
        <taxon>Pseudomonadati</taxon>
        <taxon>Pseudomonadota</taxon>
        <taxon>Alphaproteobacteria</taxon>
        <taxon>Sphingomonadales</taxon>
        <taxon>Sphingomonadaceae</taxon>
        <taxon>Novosphingobium</taxon>
    </lineage>
</organism>
<feature type="transmembrane region" description="Helical" evidence="1">
    <location>
        <begin position="12"/>
        <end position="31"/>
    </location>
</feature>
<keyword evidence="1" id="KW-1133">Transmembrane helix</keyword>
<dbReference type="EMBL" id="JACIDY010000003">
    <property type="protein sequence ID" value="MBB3940133.1"/>
    <property type="molecule type" value="Genomic_DNA"/>
</dbReference>
<dbReference type="AlphaFoldDB" id="A0A7W6BY76"/>
<keyword evidence="1" id="KW-0472">Membrane</keyword>
<proteinExistence type="predicted"/>
<name>A0A7W6BY76_9SPHN</name>
<gene>
    <name evidence="2" type="ORF">GGR39_001783</name>
</gene>
<evidence type="ECO:0000313" key="2">
    <source>
        <dbReference type="EMBL" id="MBB3940133.1"/>
    </source>
</evidence>
<evidence type="ECO:0000256" key="1">
    <source>
        <dbReference type="SAM" id="Phobius"/>
    </source>
</evidence>
<dbReference type="RefSeq" id="WP_183616776.1">
    <property type="nucleotide sequence ID" value="NZ_JACIDY010000003.1"/>
</dbReference>
<keyword evidence="3" id="KW-1185">Reference proteome</keyword>
<evidence type="ECO:0000313" key="3">
    <source>
        <dbReference type="Proteomes" id="UP000561459"/>
    </source>
</evidence>
<accession>A0A7W6BY76</accession>
<keyword evidence="1" id="KW-0812">Transmembrane</keyword>
<dbReference type="Proteomes" id="UP000561459">
    <property type="component" value="Unassembled WGS sequence"/>
</dbReference>